<dbReference type="AlphaFoldDB" id="A0A5N6P0V9"/>
<dbReference type="EMBL" id="SZYD01000008">
    <property type="protein sequence ID" value="KAD5508870.1"/>
    <property type="molecule type" value="Genomic_DNA"/>
</dbReference>
<evidence type="ECO:0000313" key="3">
    <source>
        <dbReference type="Proteomes" id="UP000326396"/>
    </source>
</evidence>
<evidence type="ECO:0000313" key="2">
    <source>
        <dbReference type="EMBL" id="KAD5508870.1"/>
    </source>
</evidence>
<reference evidence="2 3" key="1">
    <citation type="submission" date="2019-05" db="EMBL/GenBank/DDBJ databases">
        <title>Mikania micrantha, genome provides insights into the molecular mechanism of rapid growth.</title>
        <authorList>
            <person name="Liu B."/>
        </authorList>
    </citation>
    <scope>NUCLEOTIDE SEQUENCE [LARGE SCALE GENOMIC DNA]</scope>
    <source>
        <strain evidence="2">NLD-2019</strain>
        <tissue evidence="2">Leaf</tissue>
    </source>
</reference>
<dbReference type="Proteomes" id="UP000326396">
    <property type="component" value="Linkage Group LG16"/>
</dbReference>
<feature type="compositionally biased region" description="Basic and acidic residues" evidence="1">
    <location>
        <begin position="17"/>
        <end position="35"/>
    </location>
</feature>
<feature type="region of interest" description="Disordered" evidence="1">
    <location>
        <begin position="1"/>
        <end position="54"/>
    </location>
</feature>
<evidence type="ECO:0000256" key="1">
    <source>
        <dbReference type="SAM" id="MobiDB-lite"/>
    </source>
</evidence>
<feature type="compositionally biased region" description="Polar residues" evidence="1">
    <location>
        <begin position="1"/>
        <end position="16"/>
    </location>
</feature>
<proteinExistence type="predicted"/>
<name>A0A5N6P0V9_9ASTR</name>
<keyword evidence="3" id="KW-1185">Reference proteome</keyword>
<protein>
    <submittedName>
        <fullName evidence="2">Uncharacterized protein</fullName>
    </submittedName>
</protein>
<sequence length="75" mass="8044">MGNPNRLNQGWTVRLTTQRDEGSNRDSGEEQRAFDEGASVSTADGSGGHPLSTVHFPVSRPVAMLTCSTLLLITD</sequence>
<organism evidence="2 3">
    <name type="scientific">Mikania micrantha</name>
    <name type="common">bitter vine</name>
    <dbReference type="NCBI Taxonomy" id="192012"/>
    <lineage>
        <taxon>Eukaryota</taxon>
        <taxon>Viridiplantae</taxon>
        <taxon>Streptophyta</taxon>
        <taxon>Embryophyta</taxon>
        <taxon>Tracheophyta</taxon>
        <taxon>Spermatophyta</taxon>
        <taxon>Magnoliopsida</taxon>
        <taxon>eudicotyledons</taxon>
        <taxon>Gunneridae</taxon>
        <taxon>Pentapetalae</taxon>
        <taxon>asterids</taxon>
        <taxon>campanulids</taxon>
        <taxon>Asterales</taxon>
        <taxon>Asteraceae</taxon>
        <taxon>Asteroideae</taxon>
        <taxon>Heliantheae alliance</taxon>
        <taxon>Eupatorieae</taxon>
        <taxon>Mikania</taxon>
    </lineage>
</organism>
<accession>A0A5N6P0V9</accession>
<gene>
    <name evidence="2" type="ORF">E3N88_16573</name>
</gene>
<comment type="caution">
    <text evidence="2">The sequence shown here is derived from an EMBL/GenBank/DDBJ whole genome shotgun (WGS) entry which is preliminary data.</text>
</comment>